<organism evidence="1 2">
    <name type="scientific">Araneus ventricosus</name>
    <name type="common">Orbweaver spider</name>
    <name type="synonym">Epeira ventricosa</name>
    <dbReference type="NCBI Taxonomy" id="182803"/>
    <lineage>
        <taxon>Eukaryota</taxon>
        <taxon>Metazoa</taxon>
        <taxon>Ecdysozoa</taxon>
        <taxon>Arthropoda</taxon>
        <taxon>Chelicerata</taxon>
        <taxon>Arachnida</taxon>
        <taxon>Araneae</taxon>
        <taxon>Araneomorphae</taxon>
        <taxon>Entelegynae</taxon>
        <taxon>Araneoidea</taxon>
        <taxon>Araneidae</taxon>
        <taxon>Araneus</taxon>
    </lineage>
</organism>
<reference evidence="1 2" key="1">
    <citation type="journal article" date="2019" name="Sci. Rep.">
        <title>Orb-weaving spider Araneus ventricosus genome elucidates the spidroin gene catalogue.</title>
        <authorList>
            <person name="Kono N."/>
            <person name="Nakamura H."/>
            <person name="Ohtoshi R."/>
            <person name="Moran D.A.P."/>
            <person name="Shinohara A."/>
            <person name="Yoshida Y."/>
            <person name="Fujiwara M."/>
            <person name="Mori M."/>
            <person name="Tomita M."/>
            <person name="Arakawa K."/>
        </authorList>
    </citation>
    <scope>NUCLEOTIDE SEQUENCE [LARGE SCALE GENOMIC DNA]</scope>
</reference>
<accession>A0A4Y2TMW1</accession>
<sequence>MLAASGLRLLNKLIVVNGEKEIKVLSRPRISVLYNIDVENFHPPLRERFQREGRKSLSYASSQGNTLWSGRTKFSSLFEKWNASQRDFGVRRKRDDSERRKLASHSLSIKV</sequence>
<evidence type="ECO:0000313" key="1">
    <source>
        <dbReference type="EMBL" id="GBO01959.1"/>
    </source>
</evidence>
<dbReference type="AlphaFoldDB" id="A0A4Y2TMW1"/>
<dbReference type="EMBL" id="BGPR01029858">
    <property type="protein sequence ID" value="GBO01959.1"/>
    <property type="molecule type" value="Genomic_DNA"/>
</dbReference>
<protein>
    <submittedName>
        <fullName evidence="1">Uncharacterized protein</fullName>
    </submittedName>
</protein>
<gene>
    <name evidence="1" type="ORF">AVEN_49909_1</name>
</gene>
<evidence type="ECO:0000313" key="2">
    <source>
        <dbReference type="Proteomes" id="UP000499080"/>
    </source>
</evidence>
<keyword evidence="2" id="KW-1185">Reference proteome</keyword>
<proteinExistence type="predicted"/>
<comment type="caution">
    <text evidence="1">The sequence shown here is derived from an EMBL/GenBank/DDBJ whole genome shotgun (WGS) entry which is preliminary data.</text>
</comment>
<dbReference type="Proteomes" id="UP000499080">
    <property type="component" value="Unassembled WGS sequence"/>
</dbReference>
<name>A0A4Y2TMW1_ARAVE</name>